<dbReference type="OrthoDB" id="10458985at2759"/>
<dbReference type="VEuPathDB" id="MicrosporidiaDB:THOM_3061"/>
<name>L7JRD4_TRAHO</name>
<gene>
    <name evidence="1" type="ORF">THOM_3061</name>
</gene>
<reference evidence="1 2" key="1">
    <citation type="journal article" date="2012" name="PLoS Pathog.">
        <title>The genome of the obligate intracellular parasite Trachipleistophora hominis: new insights into microsporidian genome dynamics and reductive evolution.</title>
        <authorList>
            <person name="Heinz E."/>
            <person name="Williams T.A."/>
            <person name="Nakjang S."/>
            <person name="Noel C.J."/>
            <person name="Swan D.C."/>
            <person name="Goldberg A.V."/>
            <person name="Harris S.R."/>
            <person name="Weinmaier T."/>
            <person name="Markert S."/>
            <person name="Becher D."/>
            <person name="Bernhardt J."/>
            <person name="Dagan T."/>
            <person name="Hacker C."/>
            <person name="Lucocq J.M."/>
            <person name="Schweder T."/>
            <person name="Rattei T."/>
            <person name="Hall N."/>
            <person name="Hirt R.P."/>
            <person name="Embley T.M."/>
        </authorList>
    </citation>
    <scope>NUCLEOTIDE SEQUENCE [LARGE SCALE GENOMIC DNA]</scope>
</reference>
<protein>
    <submittedName>
        <fullName evidence="1">Uncharacterized protein</fullName>
    </submittedName>
</protein>
<evidence type="ECO:0000313" key="2">
    <source>
        <dbReference type="Proteomes" id="UP000011185"/>
    </source>
</evidence>
<sequence length="201" mass="23564">MYKLHIKRAIEVLFIAFLAFLIVCCTESLKENRRFLSFVKNNEGYQEMLGIRKDVAYVCNLNKSETRNIATYDLFVPETFNARNSAINSLLSNNNHVIKCFIVLRNKKVIPPFYKLTIFVNIGLLFLRNYELASTKCFLHQLLRGTRNGKNMTINCDKNRIKLYIGDDKGDNHKHFVYKCKEDASYDITIFVLSYLFKNYL</sequence>
<dbReference type="AlphaFoldDB" id="L7JRD4"/>
<dbReference type="HOGENOM" id="CLU_1361332_0_0_1"/>
<evidence type="ECO:0000313" key="1">
    <source>
        <dbReference type="EMBL" id="ELQ74033.1"/>
    </source>
</evidence>
<organism evidence="1 2">
    <name type="scientific">Trachipleistophora hominis</name>
    <name type="common">Microsporidian parasite</name>
    <dbReference type="NCBI Taxonomy" id="72359"/>
    <lineage>
        <taxon>Eukaryota</taxon>
        <taxon>Fungi</taxon>
        <taxon>Fungi incertae sedis</taxon>
        <taxon>Microsporidia</taxon>
        <taxon>Pleistophoridae</taxon>
        <taxon>Trachipleistophora</taxon>
    </lineage>
</organism>
<dbReference type="EMBL" id="JH994083">
    <property type="protein sequence ID" value="ELQ74033.1"/>
    <property type="molecule type" value="Genomic_DNA"/>
</dbReference>
<dbReference type="InParanoid" id="L7JRD4"/>
<dbReference type="Proteomes" id="UP000011185">
    <property type="component" value="Unassembled WGS sequence"/>
</dbReference>
<proteinExistence type="predicted"/>
<keyword evidence="2" id="KW-1185">Reference proteome</keyword>
<dbReference type="OMA" id="CTEASKD"/>
<accession>L7JRD4</accession>